<dbReference type="PROSITE" id="PS50928">
    <property type="entry name" value="ABC_TM1"/>
    <property type="match status" value="1"/>
</dbReference>
<gene>
    <name evidence="9" type="ordered locus">Kfla_3210</name>
</gene>
<proteinExistence type="inferred from homology"/>
<keyword evidence="2 7" id="KW-0813">Transport</keyword>
<evidence type="ECO:0000313" key="10">
    <source>
        <dbReference type="Proteomes" id="UP000007967"/>
    </source>
</evidence>
<keyword evidence="4 7" id="KW-0812">Transmembrane</keyword>
<dbReference type="HOGENOM" id="CLU_016047_1_1_11"/>
<dbReference type="InterPro" id="IPR000515">
    <property type="entry name" value="MetI-like"/>
</dbReference>
<evidence type="ECO:0000256" key="4">
    <source>
        <dbReference type="ARBA" id="ARBA00022692"/>
    </source>
</evidence>
<evidence type="ECO:0000256" key="3">
    <source>
        <dbReference type="ARBA" id="ARBA00022475"/>
    </source>
</evidence>
<dbReference type="GO" id="GO:0005886">
    <property type="term" value="C:plasma membrane"/>
    <property type="evidence" value="ECO:0007669"/>
    <property type="project" value="UniProtKB-SubCell"/>
</dbReference>
<evidence type="ECO:0000259" key="8">
    <source>
        <dbReference type="PROSITE" id="PS50928"/>
    </source>
</evidence>
<feature type="domain" description="ABC transmembrane type-1" evidence="8">
    <location>
        <begin position="80"/>
        <end position="271"/>
    </location>
</feature>
<sequence>MRRALTRQHRPRPARRPAFWRTLGLVAVSAVFLAPLVVMVLGSLQRPLQPPPDGLDLWPNPAEWSNYSTVPRFMPLARLLLNSLLLVVVAVPITVVVTSMAGLAIVMARGRLRRALIGLSVFMLLVPAAALWVPRVVLLRAAGLADTPLTVALLALAGTTPFYVLLFALACSRIPGALLEAATLEGLSPYRVWRQVALPLTRPAVVAVAALSGLFYWSTFMDPLTLVSSPANWPVALGLRSLSEMEAALYPIYLAAAVVVTAPALVAFAVGQRSFFASVERR</sequence>
<feature type="transmembrane region" description="Helical" evidence="7">
    <location>
        <begin position="248"/>
        <end position="271"/>
    </location>
</feature>
<protein>
    <submittedName>
        <fullName evidence="9">Binding-protein-dependent transport systems inner membrane component</fullName>
    </submittedName>
</protein>
<feature type="transmembrane region" description="Helical" evidence="7">
    <location>
        <begin position="84"/>
        <end position="108"/>
    </location>
</feature>
<comment type="similarity">
    <text evidence="7">Belongs to the binding-protein-dependent transport system permease family.</text>
</comment>
<keyword evidence="3" id="KW-1003">Cell membrane</keyword>
<evidence type="ECO:0000256" key="2">
    <source>
        <dbReference type="ARBA" id="ARBA00022448"/>
    </source>
</evidence>
<evidence type="ECO:0000313" key="9">
    <source>
        <dbReference type="EMBL" id="ADB32272.1"/>
    </source>
</evidence>
<dbReference type="InterPro" id="IPR035906">
    <property type="entry name" value="MetI-like_sf"/>
</dbReference>
<dbReference type="PANTHER" id="PTHR43744">
    <property type="entry name" value="ABC TRANSPORTER PERMEASE PROTEIN MG189-RELATED-RELATED"/>
    <property type="match status" value="1"/>
</dbReference>
<evidence type="ECO:0000256" key="5">
    <source>
        <dbReference type="ARBA" id="ARBA00022989"/>
    </source>
</evidence>
<keyword evidence="10" id="KW-1185">Reference proteome</keyword>
<keyword evidence="5 7" id="KW-1133">Transmembrane helix</keyword>
<dbReference type="KEGG" id="kfl:Kfla_3210"/>
<dbReference type="Gene3D" id="1.10.3720.10">
    <property type="entry name" value="MetI-like"/>
    <property type="match status" value="1"/>
</dbReference>
<accession>D2Q4F8</accession>
<dbReference type="STRING" id="479435.Kfla_3210"/>
<dbReference type="EMBL" id="CP001736">
    <property type="protein sequence ID" value="ADB32272.1"/>
    <property type="molecule type" value="Genomic_DNA"/>
</dbReference>
<dbReference type="Proteomes" id="UP000007967">
    <property type="component" value="Chromosome"/>
</dbReference>
<feature type="transmembrane region" description="Helical" evidence="7">
    <location>
        <begin position="196"/>
        <end position="217"/>
    </location>
</feature>
<evidence type="ECO:0000256" key="6">
    <source>
        <dbReference type="ARBA" id="ARBA00023136"/>
    </source>
</evidence>
<dbReference type="SUPFAM" id="SSF161098">
    <property type="entry name" value="MetI-like"/>
    <property type="match status" value="1"/>
</dbReference>
<comment type="subcellular location">
    <subcellularLocation>
        <location evidence="1 7">Cell membrane</location>
        <topology evidence="1 7">Multi-pass membrane protein</topology>
    </subcellularLocation>
</comment>
<keyword evidence="6 7" id="KW-0472">Membrane</keyword>
<dbReference type="Pfam" id="PF00528">
    <property type="entry name" value="BPD_transp_1"/>
    <property type="match status" value="1"/>
</dbReference>
<organism evidence="9 10">
    <name type="scientific">Kribbella flavida (strain DSM 17836 / JCM 10339 / NBRC 14399)</name>
    <dbReference type="NCBI Taxonomy" id="479435"/>
    <lineage>
        <taxon>Bacteria</taxon>
        <taxon>Bacillati</taxon>
        <taxon>Actinomycetota</taxon>
        <taxon>Actinomycetes</taxon>
        <taxon>Propionibacteriales</taxon>
        <taxon>Kribbellaceae</taxon>
        <taxon>Kribbella</taxon>
    </lineage>
</organism>
<evidence type="ECO:0000256" key="1">
    <source>
        <dbReference type="ARBA" id="ARBA00004651"/>
    </source>
</evidence>
<feature type="transmembrane region" description="Helical" evidence="7">
    <location>
        <begin position="20"/>
        <end position="44"/>
    </location>
</feature>
<reference evidence="9 10" key="2">
    <citation type="journal article" date="2010" name="Stand. Genomic Sci.">
        <title>Complete genome sequence of Kribbella flavida type strain (IFO 14399).</title>
        <authorList>
            <person name="Pukall R."/>
            <person name="Lapidus A."/>
            <person name="Glavina Del Rio T."/>
            <person name="Copeland A."/>
            <person name="Tice H."/>
            <person name="Cheng J.-F."/>
            <person name="Lucas S."/>
            <person name="Chen F."/>
            <person name="Nolan M."/>
            <person name="LaButti K."/>
            <person name="Pati A."/>
            <person name="Ivanova N."/>
            <person name="Mavrommatis K."/>
            <person name="Mikhailova N."/>
            <person name="Pitluck S."/>
            <person name="Bruce D."/>
            <person name="Goodwin L."/>
            <person name="Land M."/>
            <person name="Hauser L."/>
            <person name="Chang Y.-J."/>
            <person name="Jeffries C.D."/>
            <person name="Chen A."/>
            <person name="Palaniappan K."/>
            <person name="Chain P."/>
            <person name="Rohde M."/>
            <person name="Goeker M."/>
            <person name="Bristow J."/>
            <person name="Eisen J.A."/>
            <person name="Markowitz V."/>
            <person name="Hugenholtz P."/>
            <person name="Kyrpides N.C."/>
            <person name="Klenk H.-P."/>
            <person name="Brettin T."/>
        </authorList>
    </citation>
    <scope>NUCLEOTIDE SEQUENCE [LARGE SCALE GENOMIC DNA]</scope>
    <source>
        <strain evidence="10">DSM 17836 / JCM 10339 / NBRC 14399</strain>
    </source>
</reference>
<dbReference type="PANTHER" id="PTHR43744:SF12">
    <property type="entry name" value="ABC TRANSPORTER PERMEASE PROTEIN MG189-RELATED"/>
    <property type="match status" value="1"/>
</dbReference>
<reference evidence="10" key="1">
    <citation type="submission" date="2009-09" db="EMBL/GenBank/DDBJ databases">
        <title>The complete genome of Kribbella flavida DSM 17836.</title>
        <authorList>
            <consortium name="US DOE Joint Genome Institute (JGI-PGF)"/>
            <person name="Lucas S."/>
            <person name="Copeland A."/>
            <person name="Lapidus A."/>
            <person name="Glavina del Rio T."/>
            <person name="Dalin E."/>
            <person name="Tice H."/>
            <person name="Bruce D."/>
            <person name="Goodwin L."/>
            <person name="Pitluck S."/>
            <person name="Kyrpides N."/>
            <person name="Mavromatis K."/>
            <person name="Ivanova N."/>
            <person name="Saunders E."/>
            <person name="Brettin T."/>
            <person name="Detter J.C."/>
            <person name="Han C."/>
            <person name="Larimer F."/>
            <person name="Land M."/>
            <person name="Hauser L."/>
            <person name="Markowitz V."/>
            <person name="Cheng J.-F."/>
            <person name="Hugenholtz P."/>
            <person name="Woyke T."/>
            <person name="Wu D."/>
            <person name="Pukall R."/>
            <person name="Klenk H.-P."/>
            <person name="Eisen J.A."/>
        </authorList>
    </citation>
    <scope>NUCLEOTIDE SEQUENCE [LARGE SCALE GENOMIC DNA]</scope>
    <source>
        <strain evidence="10">DSM 17836 / JCM 10339 / NBRC 14399</strain>
    </source>
</reference>
<dbReference type="CDD" id="cd06261">
    <property type="entry name" value="TM_PBP2"/>
    <property type="match status" value="1"/>
</dbReference>
<dbReference type="eggNOG" id="COG0395">
    <property type="taxonomic scope" value="Bacteria"/>
</dbReference>
<dbReference type="AlphaFoldDB" id="D2Q4F8"/>
<feature type="transmembrane region" description="Helical" evidence="7">
    <location>
        <begin position="115"/>
        <end position="133"/>
    </location>
</feature>
<name>D2Q4F8_KRIFD</name>
<dbReference type="GO" id="GO:0055085">
    <property type="term" value="P:transmembrane transport"/>
    <property type="evidence" value="ECO:0007669"/>
    <property type="project" value="InterPro"/>
</dbReference>
<evidence type="ECO:0000256" key="7">
    <source>
        <dbReference type="RuleBase" id="RU363032"/>
    </source>
</evidence>
<feature type="transmembrane region" description="Helical" evidence="7">
    <location>
        <begin position="153"/>
        <end position="175"/>
    </location>
</feature>